<dbReference type="SUPFAM" id="SSF57603">
    <property type="entry name" value="FnI-like domain"/>
    <property type="match status" value="1"/>
</dbReference>
<keyword evidence="6" id="KW-1185">Reference proteome</keyword>
<organism evidence="5 6">
    <name type="scientific">Drosophila ananassae</name>
    <name type="common">Fruit fly</name>
    <dbReference type="NCBI Taxonomy" id="7217"/>
    <lineage>
        <taxon>Eukaryota</taxon>
        <taxon>Metazoa</taxon>
        <taxon>Ecdysozoa</taxon>
        <taxon>Arthropoda</taxon>
        <taxon>Hexapoda</taxon>
        <taxon>Insecta</taxon>
        <taxon>Pterygota</taxon>
        <taxon>Neoptera</taxon>
        <taxon>Endopterygota</taxon>
        <taxon>Diptera</taxon>
        <taxon>Brachycera</taxon>
        <taxon>Muscomorpha</taxon>
        <taxon>Ephydroidea</taxon>
        <taxon>Drosophilidae</taxon>
        <taxon>Drosophila</taxon>
        <taxon>Sophophora</taxon>
    </lineage>
</organism>
<dbReference type="eggNOG" id="KOG1216">
    <property type="taxonomic scope" value="Eukaryota"/>
</dbReference>
<dbReference type="InterPro" id="IPR001007">
    <property type="entry name" value="VWF_dom"/>
</dbReference>
<accession>B3M9R4</accession>
<name>B3M9R4_DROAN</name>
<dbReference type="SMART" id="SM00214">
    <property type="entry name" value="VWC"/>
    <property type="match status" value="1"/>
</dbReference>
<dbReference type="PROSITE" id="PS01208">
    <property type="entry name" value="VWFC_1"/>
    <property type="match status" value="1"/>
</dbReference>
<sequence length="431" mass="48842">MDLRVFIFYISLWIAELSAQPIIPEDDIEPYQCPPDFNDWPTYNDGFSCIPCEGPHCPIFVMGEGVDHNGCPIFECLEEAPVCKNSTTSAKYYTDRCTVCDSCSELKQCVEYCLVEPRDCWSNITKELKTDGDSWTEDHGCKECSCREGNISCTQYWCKPLDCKPEEYITHENECCPTCPEKDADDFSYEAPREVFPESSSSIPVLNFTEGLSESTVFTDSTPSPVKSYTDDITSTMASSSEYFIETSTDSTTFFDLESSTDSTTSRFFNLDSSTNDQISEEPDFVSSTTEQTTEMYDISTEAVDRSTVVTDTPYIPELPPVINQTKEGGDSEPTRRSTKNDGIDESLTQENSNYYKWFIFPLVCLIGLLIFTCIVTYLKKLNKVEYKPTSTGTQQSQKDRPEEVYPFLMMLNAETINKETTRVECTKLQQ</sequence>
<feature type="transmembrane region" description="Helical" evidence="2">
    <location>
        <begin position="358"/>
        <end position="379"/>
    </location>
</feature>
<evidence type="ECO:0000256" key="3">
    <source>
        <dbReference type="SAM" id="SignalP"/>
    </source>
</evidence>
<dbReference type="Gene3D" id="6.20.200.20">
    <property type="match status" value="1"/>
</dbReference>
<dbReference type="FunCoup" id="B3M9R4">
    <property type="interactions" value="50"/>
</dbReference>
<evidence type="ECO:0000313" key="6">
    <source>
        <dbReference type="Proteomes" id="UP000007801"/>
    </source>
</evidence>
<keyword evidence="2" id="KW-0812">Transmembrane</keyword>
<proteinExistence type="predicted"/>
<dbReference type="STRING" id="7217.B3M9R4"/>
<keyword evidence="2" id="KW-0472">Membrane</keyword>
<reference evidence="5 6" key="1">
    <citation type="journal article" date="2007" name="Nature">
        <title>Evolution of genes and genomes on the Drosophila phylogeny.</title>
        <authorList>
            <consortium name="Drosophila 12 Genomes Consortium"/>
            <person name="Clark A.G."/>
            <person name="Eisen M.B."/>
            <person name="Smith D.R."/>
            <person name="Bergman C.M."/>
            <person name="Oliver B."/>
            <person name="Markow T.A."/>
            <person name="Kaufman T.C."/>
            <person name="Kellis M."/>
            <person name="Gelbart W."/>
            <person name="Iyer V.N."/>
            <person name="Pollard D.A."/>
            <person name="Sackton T.B."/>
            <person name="Larracuente A.M."/>
            <person name="Singh N.D."/>
            <person name="Abad J.P."/>
            <person name="Abt D.N."/>
            <person name="Adryan B."/>
            <person name="Aguade M."/>
            <person name="Akashi H."/>
            <person name="Anderson W.W."/>
            <person name="Aquadro C.F."/>
            <person name="Ardell D.H."/>
            <person name="Arguello R."/>
            <person name="Artieri C.G."/>
            <person name="Barbash D.A."/>
            <person name="Barker D."/>
            <person name="Barsanti P."/>
            <person name="Batterham P."/>
            <person name="Batzoglou S."/>
            <person name="Begun D."/>
            <person name="Bhutkar A."/>
            <person name="Blanco E."/>
            <person name="Bosak S.A."/>
            <person name="Bradley R.K."/>
            <person name="Brand A.D."/>
            <person name="Brent M.R."/>
            <person name="Brooks A.N."/>
            <person name="Brown R.H."/>
            <person name="Butlin R.K."/>
            <person name="Caggese C."/>
            <person name="Calvi B.R."/>
            <person name="Bernardo de Carvalho A."/>
            <person name="Caspi A."/>
            <person name="Castrezana S."/>
            <person name="Celniker S.E."/>
            <person name="Chang J.L."/>
            <person name="Chapple C."/>
            <person name="Chatterji S."/>
            <person name="Chinwalla A."/>
            <person name="Civetta A."/>
            <person name="Clifton S.W."/>
            <person name="Comeron J.M."/>
            <person name="Costello J.C."/>
            <person name="Coyne J.A."/>
            <person name="Daub J."/>
            <person name="David R.G."/>
            <person name="Delcher A.L."/>
            <person name="Delehaunty K."/>
            <person name="Do C.B."/>
            <person name="Ebling H."/>
            <person name="Edwards K."/>
            <person name="Eickbush T."/>
            <person name="Evans J.D."/>
            <person name="Filipski A."/>
            <person name="Findeiss S."/>
            <person name="Freyhult E."/>
            <person name="Fulton L."/>
            <person name="Fulton R."/>
            <person name="Garcia A.C."/>
            <person name="Gardiner A."/>
            <person name="Garfield D.A."/>
            <person name="Garvin B.E."/>
            <person name="Gibson G."/>
            <person name="Gilbert D."/>
            <person name="Gnerre S."/>
            <person name="Godfrey J."/>
            <person name="Good R."/>
            <person name="Gotea V."/>
            <person name="Gravely B."/>
            <person name="Greenberg A.J."/>
            <person name="Griffiths-Jones S."/>
            <person name="Gross S."/>
            <person name="Guigo R."/>
            <person name="Gustafson E.A."/>
            <person name="Haerty W."/>
            <person name="Hahn M.W."/>
            <person name="Halligan D.L."/>
            <person name="Halpern A.L."/>
            <person name="Halter G.M."/>
            <person name="Han M.V."/>
            <person name="Heger A."/>
            <person name="Hillier L."/>
            <person name="Hinrichs A.S."/>
            <person name="Holmes I."/>
            <person name="Hoskins R.A."/>
            <person name="Hubisz M.J."/>
            <person name="Hultmark D."/>
            <person name="Huntley M.A."/>
            <person name="Jaffe D.B."/>
            <person name="Jagadeeshan S."/>
            <person name="Jeck W.R."/>
            <person name="Johnson J."/>
            <person name="Jones C.D."/>
            <person name="Jordan W.C."/>
            <person name="Karpen G.H."/>
            <person name="Kataoka E."/>
            <person name="Keightley P.D."/>
            <person name="Kheradpour P."/>
            <person name="Kirkness E.F."/>
            <person name="Koerich L.B."/>
            <person name="Kristiansen K."/>
            <person name="Kudrna D."/>
            <person name="Kulathinal R.J."/>
            <person name="Kumar S."/>
            <person name="Kwok R."/>
            <person name="Lander E."/>
            <person name="Langley C.H."/>
            <person name="Lapoint R."/>
            <person name="Lazzaro B.P."/>
            <person name="Lee S.J."/>
            <person name="Levesque L."/>
            <person name="Li R."/>
            <person name="Lin C.F."/>
            <person name="Lin M.F."/>
            <person name="Lindblad-Toh K."/>
            <person name="Llopart A."/>
            <person name="Long M."/>
            <person name="Low L."/>
            <person name="Lozovsky E."/>
            <person name="Lu J."/>
            <person name="Luo M."/>
            <person name="Machado C.A."/>
            <person name="Makalowski W."/>
            <person name="Marzo M."/>
            <person name="Matsuda M."/>
            <person name="Matzkin L."/>
            <person name="McAllister B."/>
            <person name="McBride C.S."/>
            <person name="McKernan B."/>
            <person name="McKernan K."/>
            <person name="Mendez-Lago M."/>
            <person name="Minx P."/>
            <person name="Mollenhauer M.U."/>
            <person name="Montooth K."/>
            <person name="Mount S.M."/>
            <person name="Mu X."/>
            <person name="Myers E."/>
            <person name="Negre B."/>
            <person name="Newfeld S."/>
            <person name="Nielsen R."/>
            <person name="Noor M.A."/>
            <person name="O'Grady P."/>
            <person name="Pachter L."/>
            <person name="Papaceit M."/>
            <person name="Parisi M.J."/>
            <person name="Parisi M."/>
            <person name="Parts L."/>
            <person name="Pedersen J.S."/>
            <person name="Pesole G."/>
            <person name="Phillippy A.M."/>
            <person name="Ponting C.P."/>
            <person name="Pop M."/>
            <person name="Porcelli D."/>
            <person name="Powell J.R."/>
            <person name="Prohaska S."/>
            <person name="Pruitt K."/>
            <person name="Puig M."/>
            <person name="Quesneville H."/>
            <person name="Ram K.R."/>
            <person name="Rand D."/>
            <person name="Rasmussen M.D."/>
            <person name="Reed L.K."/>
            <person name="Reenan R."/>
            <person name="Reily A."/>
            <person name="Remington K.A."/>
            <person name="Rieger T.T."/>
            <person name="Ritchie M.G."/>
            <person name="Robin C."/>
            <person name="Rogers Y.H."/>
            <person name="Rohde C."/>
            <person name="Rozas J."/>
            <person name="Rubenfield M.J."/>
            <person name="Ruiz A."/>
            <person name="Russo S."/>
            <person name="Salzberg S.L."/>
            <person name="Sanchez-Gracia A."/>
            <person name="Saranga D.J."/>
            <person name="Sato H."/>
            <person name="Schaeffer S.W."/>
            <person name="Schatz M.C."/>
            <person name="Schlenke T."/>
            <person name="Schwartz R."/>
            <person name="Segarra C."/>
            <person name="Singh R.S."/>
            <person name="Sirot L."/>
            <person name="Sirota M."/>
            <person name="Sisneros N.B."/>
            <person name="Smith C.D."/>
            <person name="Smith T.F."/>
            <person name="Spieth J."/>
            <person name="Stage D.E."/>
            <person name="Stark A."/>
            <person name="Stephan W."/>
            <person name="Strausberg R.L."/>
            <person name="Strempel S."/>
            <person name="Sturgill D."/>
            <person name="Sutton G."/>
            <person name="Sutton G.G."/>
            <person name="Tao W."/>
            <person name="Teichmann S."/>
            <person name="Tobari Y.N."/>
            <person name="Tomimura Y."/>
            <person name="Tsolas J.M."/>
            <person name="Valente V.L."/>
            <person name="Venter E."/>
            <person name="Venter J.C."/>
            <person name="Vicario S."/>
            <person name="Vieira F.G."/>
            <person name="Vilella A.J."/>
            <person name="Villasante A."/>
            <person name="Walenz B."/>
            <person name="Wang J."/>
            <person name="Wasserman M."/>
            <person name="Watts T."/>
            <person name="Wilson D."/>
            <person name="Wilson R.K."/>
            <person name="Wing R.A."/>
            <person name="Wolfner M.F."/>
            <person name="Wong A."/>
            <person name="Wong G.K."/>
            <person name="Wu C.I."/>
            <person name="Wu G."/>
            <person name="Yamamoto D."/>
            <person name="Yang H.P."/>
            <person name="Yang S.P."/>
            <person name="Yorke J.A."/>
            <person name="Yoshida K."/>
            <person name="Zdobnov E."/>
            <person name="Zhang P."/>
            <person name="Zhang Y."/>
            <person name="Zimin A.V."/>
            <person name="Baldwin J."/>
            <person name="Abdouelleil A."/>
            <person name="Abdulkadir J."/>
            <person name="Abebe A."/>
            <person name="Abera B."/>
            <person name="Abreu J."/>
            <person name="Acer S.C."/>
            <person name="Aftuck L."/>
            <person name="Alexander A."/>
            <person name="An P."/>
            <person name="Anderson E."/>
            <person name="Anderson S."/>
            <person name="Arachi H."/>
            <person name="Azer M."/>
            <person name="Bachantsang P."/>
            <person name="Barry A."/>
            <person name="Bayul T."/>
            <person name="Berlin A."/>
            <person name="Bessette D."/>
            <person name="Bloom T."/>
            <person name="Blye J."/>
            <person name="Boguslavskiy L."/>
            <person name="Bonnet C."/>
            <person name="Boukhgalter B."/>
            <person name="Bourzgui I."/>
            <person name="Brown A."/>
            <person name="Cahill P."/>
            <person name="Channer S."/>
            <person name="Cheshatsang Y."/>
            <person name="Chuda L."/>
            <person name="Citroen M."/>
            <person name="Collymore A."/>
            <person name="Cooke P."/>
            <person name="Costello M."/>
            <person name="D'Aco K."/>
            <person name="Daza R."/>
            <person name="De Haan G."/>
            <person name="DeGray S."/>
            <person name="DeMaso C."/>
            <person name="Dhargay N."/>
            <person name="Dooley K."/>
            <person name="Dooley E."/>
            <person name="Doricent M."/>
            <person name="Dorje P."/>
            <person name="Dorjee K."/>
            <person name="Dupes A."/>
            <person name="Elong R."/>
            <person name="Falk J."/>
            <person name="Farina A."/>
            <person name="Faro S."/>
            <person name="Ferguson D."/>
            <person name="Fisher S."/>
            <person name="Foley C.D."/>
            <person name="Franke A."/>
            <person name="Friedrich D."/>
            <person name="Gadbois L."/>
            <person name="Gearin G."/>
            <person name="Gearin C.R."/>
            <person name="Giannoukos G."/>
            <person name="Goode T."/>
            <person name="Graham J."/>
            <person name="Grandbois E."/>
            <person name="Grewal S."/>
            <person name="Gyaltsen K."/>
            <person name="Hafez N."/>
            <person name="Hagos B."/>
            <person name="Hall J."/>
            <person name="Henson C."/>
            <person name="Hollinger A."/>
            <person name="Honan T."/>
            <person name="Huard M.D."/>
            <person name="Hughes L."/>
            <person name="Hurhula B."/>
            <person name="Husby M.E."/>
            <person name="Kamat A."/>
            <person name="Kanga B."/>
            <person name="Kashin S."/>
            <person name="Khazanovich D."/>
            <person name="Kisner P."/>
            <person name="Lance K."/>
            <person name="Lara M."/>
            <person name="Lee W."/>
            <person name="Lennon N."/>
            <person name="Letendre F."/>
            <person name="LeVine R."/>
            <person name="Lipovsky A."/>
            <person name="Liu X."/>
            <person name="Liu J."/>
            <person name="Liu S."/>
            <person name="Lokyitsang T."/>
            <person name="Lokyitsang Y."/>
            <person name="Lubonja R."/>
            <person name="Lui A."/>
            <person name="MacDonald P."/>
            <person name="Magnisalis V."/>
            <person name="Maru K."/>
            <person name="Matthews C."/>
            <person name="McCusker W."/>
            <person name="McDonough S."/>
            <person name="Mehta T."/>
            <person name="Meldrim J."/>
            <person name="Meneus L."/>
            <person name="Mihai O."/>
            <person name="Mihalev A."/>
            <person name="Mihova T."/>
            <person name="Mittelman R."/>
            <person name="Mlenga V."/>
            <person name="Montmayeur A."/>
            <person name="Mulrain L."/>
            <person name="Navidi A."/>
            <person name="Naylor J."/>
            <person name="Negash T."/>
            <person name="Nguyen T."/>
            <person name="Nguyen N."/>
            <person name="Nicol R."/>
            <person name="Norbu C."/>
            <person name="Norbu N."/>
            <person name="Novod N."/>
            <person name="O'Neill B."/>
            <person name="Osman S."/>
            <person name="Markiewicz E."/>
            <person name="Oyono O.L."/>
            <person name="Patti C."/>
            <person name="Phunkhang P."/>
            <person name="Pierre F."/>
            <person name="Priest M."/>
            <person name="Raghuraman S."/>
            <person name="Rege F."/>
            <person name="Reyes R."/>
            <person name="Rise C."/>
            <person name="Rogov P."/>
            <person name="Ross K."/>
            <person name="Ryan E."/>
            <person name="Settipalli S."/>
            <person name="Shea T."/>
            <person name="Sherpa N."/>
            <person name="Shi L."/>
            <person name="Shih D."/>
            <person name="Sparrow T."/>
            <person name="Spaulding J."/>
            <person name="Stalker J."/>
            <person name="Stange-Thomann N."/>
            <person name="Stavropoulos S."/>
            <person name="Stone C."/>
            <person name="Strader C."/>
            <person name="Tesfaye S."/>
            <person name="Thomson T."/>
            <person name="Thoulutsang Y."/>
            <person name="Thoulutsang D."/>
            <person name="Topham K."/>
            <person name="Topping I."/>
            <person name="Tsamla T."/>
            <person name="Vassiliev H."/>
            <person name="Vo A."/>
            <person name="Wangchuk T."/>
            <person name="Wangdi T."/>
            <person name="Weiand M."/>
            <person name="Wilkinson J."/>
            <person name="Wilson A."/>
            <person name="Yadav S."/>
            <person name="Young G."/>
            <person name="Yu Q."/>
            <person name="Zembek L."/>
            <person name="Zhong D."/>
            <person name="Zimmer A."/>
            <person name="Zwirko Z."/>
            <person name="Jaffe D.B."/>
            <person name="Alvarez P."/>
            <person name="Brockman W."/>
            <person name="Butler J."/>
            <person name="Chin C."/>
            <person name="Gnerre S."/>
            <person name="Grabherr M."/>
            <person name="Kleber M."/>
            <person name="Mauceli E."/>
            <person name="MacCallum I."/>
        </authorList>
    </citation>
    <scope>NUCLEOTIDE SEQUENCE [LARGE SCALE GENOMIC DNA]</scope>
    <source>
        <strain evidence="6">Tucson 14024-0371.13</strain>
    </source>
</reference>
<evidence type="ECO:0000256" key="2">
    <source>
        <dbReference type="SAM" id="Phobius"/>
    </source>
</evidence>
<keyword evidence="2" id="KW-1133">Transmembrane helix</keyword>
<dbReference type="Proteomes" id="UP000007801">
    <property type="component" value="Unassembled WGS sequence"/>
</dbReference>
<dbReference type="PROSITE" id="PS50184">
    <property type="entry name" value="VWFC_2"/>
    <property type="match status" value="1"/>
</dbReference>
<dbReference type="HOGENOM" id="CLU_657677_0_0_1"/>
<dbReference type="EMBL" id="CH902618">
    <property type="protein sequence ID" value="EDV40105.2"/>
    <property type="molecule type" value="Genomic_DNA"/>
</dbReference>
<protein>
    <recommendedName>
        <fullName evidence="4">VWFC domain-containing protein</fullName>
    </recommendedName>
</protein>
<evidence type="ECO:0000256" key="1">
    <source>
        <dbReference type="SAM" id="MobiDB-lite"/>
    </source>
</evidence>
<keyword evidence="3" id="KW-0732">Signal</keyword>
<feature type="region of interest" description="Disordered" evidence="1">
    <location>
        <begin position="314"/>
        <end position="346"/>
    </location>
</feature>
<gene>
    <name evidence="5" type="primary">Dana\GF24123</name>
    <name evidence="5" type="synonym">dana_GLEANR_8872</name>
    <name evidence="5" type="ORF">GF24123</name>
</gene>
<feature type="chain" id="PRO_5006454599" description="VWFC domain-containing protein" evidence="3">
    <location>
        <begin position="20"/>
        <end position="431"/>
    </location>
</feature>
<dbReference type="InParanoid" id="B3M9R4"/>
<feature type="signal peptide" evidence="3">
    <location>
        <begin position="1"/>
        <end position="19"/>
    </location>
</feature>
<evidence type="ECO:0000259" key="4">
    <source>
        <dbReference type="PROSITE" id="PS50184"/>
    </source>
</evidence>
<dbReference type="AlphaFoldDB" id="B3M9R4"/>
<dbReference type="OrthoDB" id="5976811at2759"/>
<evidence type="ECO:0000313" key="5">
    <source>
        <dbReference type="EMBL" id="EDV40105.2"/>
    </source>
</evidence>
<feature type="domain" description="VWFC" evidence="4">
    <location>
        <begin position="118"/>
        <end position="180"/>
    </location>
</feature>
<dbReference type="Pfam" id="PF00093">
    <property type="entry name" value="VWC"/>
    <property type="match status" value="1"/>
</dbReference>
<feature type="compositionally biased region" description="Basic and acidic residues" evidence="1">
    <location>
        <begin position="328"/>
        <end position="343"/>
    </location>
</feature>